<keyword evidence="2" id="KW-1185">Reference proteome</keyword>
<evidence type="ECO:0000313" key="2">
    <source>
        <dbReference type="Proteomes" id="UP000252519"/>
    </source>
</evidence>
<gene>
    <name evidence="1" type="ORF">ANCCAN_02514</name>
</gene>
<dbReference type="EMBL" id="JOJR01000014">
    <property type="protein sequence ID" value="RCN51361.1"/>
    <property type="molecule type" value="Genomic_DNA"/>
</dbReference>
<evidence type="ECO:0000313" key="1">
    <source>
        <dbReference type="EMBL" id="RCN51361.1"/>
    </source>
</evidence>
<proteinExistence type="predicted"/>
<dbReference type="OrthoDB" id="5871058at2759"/>
<comment type="caution">
    <text evidence="1">The sequence shown here is derived from an EMBL/GenBank/DDBJ whole genome shotgun (WGS) entry which is preliminary data.</text>
</comment>
<evidence type="ECO:0008006" key="3">
    <source>
        <dbReference type="Google" id="ProtNLM"/>
    </source>
</evidence>
<dbReference type="AlphaFoldDB" id="A0A368H425"/>
<accession>A0A368H425</accession>
<dbReference type="Proteomes" id="UP000252519">
    <property type="component" value="Unassembled WGS sequence"/>
</dbReference>
<name>A0A368H425_ANCCA</name>
<feature type="non-terminal residue" evidence="1">
    <location>
        <position position="1"/>
    </location>
</feature>
<organism evidence="1 2">
    <name type="scientific">Ancylostoma caninum</name>
    <name type="common">Dog hookworm</name>
    <dbReference type="NCBI Taxonomy" id="29170"/>
    <lineage>
        <taxon>Eukaryota</taxon>
        <taxon>Metazoa</taxon>
        <taxon>Ecdysozoa</taxon>
        <taxon>Nematoda</taxon>
        <taxon>Chromadorea</taxon>
        <taxon>Rhabditida</taxon>
        <taxon>Rhabditina</taxon>
        <taxon>Rhabditomorpha</taxon>
        <taxon>Strongyloidea</taxon>
        <taxon>Ancylostomatidae</taxon>
        <taxon>Ancylostomatinae</taxon>
        <taxon>Ancylostoma</taxon>
    </lineage>
</organism>
<protein>
    <recommendedName>
        <fullName evidence="3">VWFA domain-containing protein</fullName>
    </recommendedName>
</protein>
<reference evidence="1 2" key="1">
    <citation type="submission" date="2014-10" db="EMBL/GenBank/DDBJ databases">
        <title>Draft genome of the hookworm Ancylostoma caninum.</title>
        <authorList>
            <person name="Mitreva M."/>
        </authorList>
    </citation>
    <scope>NUCLEOTIDE SEQUENCE [LARGE SCALE GENOMIC DNA]</scope>
    <source>
        <strain evidence="1 2">Baltimore</strain>
    </source>
</reference>
<sequence length="185" mass="20932">NISIHRFILFLQLYDPVIGEFFFTFASHNARARLILYGIADEIFQIRNDFNLDTDAWAVMQKMYEKHETESKKSTTRSANLHKGLEKAFSEASEVSNTKLMAIIWLVNPTSDPAESLKWAQKYKETGIPVHVFATQEGGKDPNIDKYGSEKAFIIDKPTDDTASDVSKAASTLDRMFVRSTCLQG</sequence>